<reference evidence="1" key="2">
    <citation type="journal article" date="2015" name="Fish Shellfish Immunol.">
        <title>Early steps in the European eel (Anguilla anguilla)-Vibrio vulnificus interaction in the gills: Role of the RtxA13 toxin.</title>
        <authorList>
            <person name="Callol A."/>
            <person name="Pajuelo D."/>
            <person name="Ebbesson L."/>
            <person name="Teles M."/>
            <person name="MacKenzie S."/>
            <person name="Amaro C."/>
        </authorList>
    </citation>
    <scope>NUCLEOTIDE SEQUENCE</scope>
</reference>
<name>A0A0E9UEA1_ANGAN</name>
<accession>A0A0E9UEA1</accession>
<dbReference type="AlphaFoldDB" id="A0A0E9UEA1"/>
<proteinExistence type="predicted"/>
<reference evidence="1" key="1">
    <citation type="submission" date="2014-11" db="EMBL/GenBank/DDBJ databases">
        <authorList>
            <person name="Amaro Gonzalez C."/>
        </authorList>
    </citation>
    <scope>NUCLEOTIDE SEQUENCE</scope>
</reference>
<sequence>MQVISMTSALYNLSWSSLKCFTKGSNETNAQKILNV</sequence>
<dbReference type="EMBL" id="GBXM01045334">
    <property type="protein sequence ID" value="JAH63243.1"/>
    <property type="molecule type" value="Transcribed_RNA"/>
</dbReference>
<organism evidence="1">
    <name type="scientific">Anguilla anguilla</name>
    <name type="common">European freshwater eel</name>
    <name type="synonym">Muraena anguilla</name>
    <dbReference type="NCBI Taxonomy" id="7936"/>
    <lineage>
        <taxon>Eukaryota</taxon>
        <taxon>Metazoa</taxon>
        <taxon>Chordata</taxon>
        <taxon>Craniata</taxon>
        <taxon>Vertebrata</taxon>
        <taxon>Euteleostomi</taxon>
        <taxon>Actinopterygii</taxon>
        <taxon>Neopterygii</taxon>
        <taxon>Teleostei</taxon>
        <taxon>Anguilliformes</taxon>
        <taxon>Anguillidae</taxon>
        <taxon>Anguilla</taxon>
    </lineage>
</organism>
<evidence type="ECO:0000313" key="1">
    <source>
        <dbReference type="EMBL" id="JAH63243.1"/>
    </source>
</evidence>
<protein>
    <submittedName>
        <fullName evidence="1">Uncharacterized protein</fullName>
    </submittedName>
</protein>